<sequence>MILPQHRDAFAGRDHDFAFVRFDFAGEYLEKRRFSRSVRTDQAIAVAIGKLNIDMLKQRSAAILKGYIVCADHESLPAFL</sequence>
<comment type="caution">
    <text evidence="1">The sequence shown here is derived from an EMBL/GenBank/DDBJ whole genome shotgun (WGS) entry which is preliminary data.</text>
</comment>
<proteinExistence type="predicted"/>
<reference evidence="1" key="1">
    <citation type="submission" date="2019-08" db="EMBL/GenBank/DDBJ databases">
        <authorList>
            <person name="Kucharzyk K."/>
            <person name="Murdoch R.W."/>
            <person name="Higgins S."/>
            <person name="Loffler F."/>
        </authorList>
    </citation>
    <scope>NUCLEOTIDE SEQUENCE</scope>
</reference>
<evidence type="ECO:0000313" key="1">
    <source>
        <dbReference type="EMBL" id="MPN24971.1"/>
    </source>
</evidence>
<name>A0A645GDH3_9ZZZZ</name>
<dbReference type="AlphaFoldDB" id="A0A645GDH3"/>
<gene>
    <name evidence="1" type="ORF">SDC9_172377</name>
</gene>
<organism evidence="1">
    <name type="scientific">bioreactor metagenome</name>
    <dbReference type="NCBI Taxonomy" id="1076179"/>
    <lineage>
        <taxon>unclassified sequences</taxon>
        <taxon>metagenomes</taxon>
        <taxon>ecological metagenomes</taxon>
    </lineage>
</organism>
<accession>A0A645GDH3</accession>
<protein>
    <submittedName>
        <fullName evidence="1">Uncharacterized protein</fullName>
    </submittedName>
</protein>
<dbReference type="EMBL" id="VSSQ01073992">
    <property type="protein sequence ID" value="MPN24971.1"/>
    <property type="molecule type" value="Genomic_DNA"/>
</dbReference>